<dbReference type="EMBL" id="LUGG01000006">
    <property type="protein sequence ID" value="OBZ73925.1"/>
    <property type="molecule type" value="Genomic_DNA"/>
</dbReference>
<accession>A0A1C7MAJ2</accession>
<reference evidence="1 2" key="1">
    <citation type="submission" date="2016-03" db="EMBL/GenBank/DDBJ databases">
        <title>Whole genome sequencing of Grifola frondosa 9006-11.</title>
        <authorList>
            <person name="Min B."/>
            <person name="Park H."/>
            <person name="Kim J.-G."/>
            <person name="Cho H."/>
            <person name="Oh Y.-L."/>
            <person name="Kong W.-S."/>
            <person name="Choi I.-G."/>
        </authorList>
    </citation>
    <scope>NUCLEOTIDE SEQUENCE [LARGE SCALE GENOMIC DNA]</scope>
    <source>
        <strain evidence="1 2">9006-11</strain>
    </source>
</reference>
<protein>
    <submittedName>
        <fullName evidence="1">Uncharacterized protein</fullName>
    </submittedName>
</protein>
<evidence type="ECO:0000313" key="2">
    <source>
        <dbReference type="Proteomes" id="UP000092993"/>
    </source>
</evidence>
<keyword evidence="2" id="KW-1185">Reference proteome</keyword>
<proteinExistence type="predicted"/>
<organism evidence="1 2">
    <name type="scientific">Grifola frondosa</name>
    <name type="common">Maitake</name>
    <name type="synonym">Polyporus frondosus</name>
    <dbReference type="NCBI Taxonomy" id="5627"/>
    <lineage>
        <taxon>Eukaryota</taxon>
        <taxon>Fungi</taxon>
        <taxon>Dikarya</taxon>
        <taxon>Basidiomycota</taxon>
        <taxon>Agaricomycotina</taxon>
        <taxon>Agaricomycetes</taxon>
        <taxon>Polyporales</taxon>
        <taxon>Grifolaceae</taxon>
        <taxon>Grifola</taxon>
    </lineage>
</organism>
<dbReference type="AlphaFoldDB" id="A0A1C7MAJ2"/>
<sequence>MTIAPNRCKRCRTPAREARYGTLDCGERRGCEGLREHAQAQRLPCIPRITALHANSIEPERAEWTGARGWFDELAKVSKRRATEDTWPWTGTPEAAIQAELGEGAVKLSDSYFAFDIADWDDIQDERDRSLTLPHAEEELLDAQIQRIREVIDD</sequence>
<name>A0A1C7MAJ2_GRIFR</name>
<dbReference type="STRING" id="5627.A0A1C7MAJ2"/>
<gene>
    <name evidence="1" type="ORF">A0H81_06419</name>
</gene>
<comment type="caution">
    <text evidence="1">The sequence shown here is derived from an EMBL/GenBank/DDBJ whole genome shotgun (WGS) entry which is preliminary data.</text>
</comment>
<dbReference type="OrthoDB" id="5579860at2759"/>
<dbReference type="Proteomes" id="UP000092993">
    <property type="component" value="Unassembled WGS sequence"/>
</dbReference>
<evidence type="ECO:0000313" key="1">
    <source>
        <dbReference type="EMBL" id="OBZ73925.1"/>
    </source>
</evidence>